<gene>
    <name evidence="2" type="ORF">RPR59_04985</name>
</gene>
<feature type="transmembrane region" description="Helical" evidence="1">
    <location>
        <begin position="415"/>
        <end position="434"/>
    </location>
</feature>
<sequence>MTGWLMRRLPAPSLAWLLLHEIRVGFRSRAKRTRLVVLRYVLLAGLIAFGIFTGYLLRATPIPENPTALVAALTAVILMFSFMVTQAMLGAQRTLYESGDLDLMLSAPIGARTVMLAKLLGIAATIMLSFAAFILSFILPIAVFGHPKLFGTIIVLVSCALVAASLGLGLTLLLARISGPRAARTVGQIVAGLLGGALFLASQLMNDHDDRESRMAVIFRHIRDSGVTDGWWGGLPGRATFGEPGPMLAMLAGAILVFVITGYLFQRWFVRGVQDAANHGGRGKVSRKGIARHFRPTLFGAVFRKESRLLLRDPAIAFSIVLRLVYLAPLMFVGFRSANGVPVSPMLSFLSVAIAGQLVGSFTWLAISAEDSPDLITIAPVEKALVDRAKLASALAIAAPIALILPIAILTETLLGAVVTVVFTGLGGVAAGGIELKFAKPADRKRFAQRRQGSILTRILTLIATGIIGLLSGAIVYFLP</sequence>
<organism evidence="2 3">
    <name type="scientific">Stakelama saccharophila</name>
    <dbReference type="NCBI Taxonomy" id="3075605"/>
    <lineage>
        <taxon>Bacteria</taxon>
        <taxon>Pseudomonadati</taxon>
        <taxon>Pseudomonadota</taxon>
        <taxon>Alphaproteobacteria</taxon>
        <taxon>Sphingomonadales</taxon>
        <taxon>Sphingomonadaceae</taxon>
        <taxon>Stakelama</taxon>
    </lineage>
</organism>
<keyword evidence="1" id="KW-1133">Transmembrane helix</keyword>
<dbReference type="RefSeq" id="WP_313917290.1">
    <property type="nucleotide sequence ID" value="NZ_CP135076.1"/>
</dbReference>
<keyword evidence="3" id="KW-1185">Reference proteome</keyword>
<feature type="transmembrane region" description="Helical" evidence="1">
    <location>
        <begin position="37"/>
        <end position="57"/>
    </location>
</feature>
<accession>A0ABZ0BE30</accession>
<proteinExistence type="predicted"/>
<feature type="transmembrane region" description="Helical" evidence="1">
    <location>
        <begin position="347"/>
        <end position="367"/>
    </location>
</feature>
<evidence type="ECO:0000313" key="2">
    <source>
        <dbReference type="EMBL" id="WNO54609.1"/>
    </source>
</evidence>
<dbReference type="Proteomes" id="UP001302249">
    <property type="component" value="Chromosome"/>
</dbReference>
<name>A0ABZ0BE30_9SPHN</name>
<evidence type="ECO:0000313" key="3">
    <source>
        <dbReference type="Proteomes" id="UP001302249"/>
    </source>
</evidence>
<feature type="transmembrane region" description="Helical" evidence="1">
    <location>
        <begin position="119"/>
        <end position="143"/>
    </location>
</feature>
<feature type="transmembrane region" description="Helical" evidence="1">
    <location>
        <begin position="388"/>
        <end position="409"/>
    </location>
</feature>
<feature type="transmembrane region" description="Helical" evidence="1">
    <location>
        <begin position="69"/>
        <end position="89"/>
    </location>
</feature>
<feature type="transmembrane region" description="Helical" evidence="1">
    <location>
        <begin position="186"/>
        <end position="205"/>
    </location>
</feature>
<feature type="transmembrane region" description="Helical" evidence="1">
    <location>
        <begin position="315"/>
        <end position="335"/>
    </location>
</feature>
<dbReference type="EMBL" id="CP135076">
    <property type="protein sequence ID" value="WNO54609.1"/>
    <property type="molecule type" value="Genomic_DNA"/>
</dbReference>
<keyword evidence="1" id="KW-0472">Membrane</keyword>
<feature type="transmembrane region" description="Helical" evidence="1">
    <location>
        <begin position="455"/>
        <end position="479"/>
    </location>
</feature>
<feature type="transmembrane region" description="Helical" evidence="1">
    <location>
        <begin position="149"/>
        <end position="174"/>
    </location>
</feature>
<evidence type="ECO:0000256" key="1">
    <source>
        <dbReference type="SAM" id="Phobius"/>
    </source>
</evidence>
<feature type="transmembrane region" description="Helical" evidence="1">
    <location>
        <begin position="247"/>
        <end position="265"/>
    </location>
</feature>
<protein>
    <submittedName>
        <fullName evidence="2">ABC exporter domain-containing protein</fullName>
    </submittedName>
</protein>
<keyword evidence="1" id="KW-0812">Transmembrane</keyword>
<reference evidence="2 3" key="1">
    <citation type="submission" date="2023-09" db="EMBL/GenBank/DDBJ databases">
        <authorList>
            <person name="Rey-Velasco X."/>
        </authorList>
    </citation>
    <scope>NUCLEOTIDE SEQUENCE [LARGE SCALE GENOMIC DNA]</scope>
    <source>
        <strain evidence="2 3">W311</strain>
    </source>
</reference>